<protein>
    <submittedName>
        <fullName evidence="1">Uncharacterized protein</fullName>
    </submittedName>
</protein>
<organism evidence="1">
    <name type="scientific">Amphimedon queenslandica</name>
    <name type="common">Sponge</name>
    <dbReference type="NCBI Taxonomy" id="400682"/>
    <lineage>
        <taxon>Eukaryota</taxon>
        <taxon>Metazoa</taxon>
        <taxon>Porifera</taxon>
        <taxon>Demospongiae</taxon>
        <taxon>Heteroscleromorpha</taxon>
        <taxon>Haplosclerida</taxon>
        <taxon>Niphatidae</taxon>
        <taxon>Amphimedon</taxon>
    </lineage>
</organism>
<accession>A0A1X7SLQ4</accession>
<dbReference type="STRING" id="400682.A0A1X7SLQ4"/>
<dbReference type="EnsemblMetazoa" id="Aqu2.1.02958_001">
    <property type="protein sequence ID" value="Aqu2.1.02958_001"/>
    <property type="gene ID" value="Aqu2.1.02958"/>
</dbReference>
<dbReference type="InParanoid" id="A0A1X7SLQ4"/>
<proteinExistence type="predicted"/>
<dbReference type="OrthoDB" id="6278596at2759"/>
<name>A0A1X7SLQ4_AMPQE</name>
<dbReference type="AlphaFoldDB" id="A0A1X7SLQ4"/>
<reference evidence="1" key="1">
    <citation type="submission" date="2017-05" db="UniProtKB">
        <authorList>
            <consortium name="EnsemblMetazoa"/>
        </authorList>
    </citation>
    <scope>IDENTIFICATION</scope>
</reference>
<sequence length="90" mass="10455">LSYNVDTPVRDDWDPEEMLMVETVTPLRVSHKIMNMKFQPTDVVFFDEPFLLQSSIHSLSPWQLLLGDTRYQMNKSVVTLDQDDLPGVKD</sequence>
<evidence type="ECO:0000313" key="1">
    <source>
        <dbReference type="EnsemblMetazoa" id="Aqu2.1.02958_001"/>
    </source>
</evidence>